<proteinExistence type="predicted"/>
<gene>
    <name evidence="1" type="ORF">TM448A00172_0036</name>
    <name evidence="2" type="ORF">TM448B00344_0022</name>
</gene>
<organism evidence="1">
    <name type="scientific">viral metagenome</name>
    <dbReference type="NCBI Taxonomy" id="1070528"/>
    <lineage>
        <taxon>unclassified sequences</taxon>
        <taxon>metagenomes</taxon>
        <taxon>organismal metagenomes</taxon>
    </lineage>
</organism>
<evidence type="ECO:0000313" key="1">
    <source>
        <dbReference type="EMBL" id="QJA45077.1"/>
    </source>
</evidence>
<dbReference type="EMBL" id="MT144612">
    <property type="protein sequence ID" value="QJH95076.1"/>
    <property type="molecule type" value="Genomic_DNA"/>
</dbReference>
<name>A0A6H1ZCG6_9ZZZZ</name>
<evidence type="ECO:0000313" key="2">
    <source>
        <dbReference type="EMBL" id="QJH95076.1"/>
    </source>
</evidence>
<reference evidence="1" key="1">
    <citation type="submission" date="2020-03" db="EMBL/GenBank/DDBJ databases">
        <title>The deep terrestrial virosphere.</title>
        <authorList>
            <person name="Holmfeldt K."/>
            <person name="Nilsson E."/>
            <person name="Simone D."/>
            <person name="Lopez-Fernandez M."/>
            <person name="Wu X."/>
            <person name="de Brujin I."/>
            <person name="Lundin D."/>
            <person name="Andersson A."/>
            <person name="Bertilsson S."/>
            <person name="Dopson M."/>
        </authorList>
    </citation>
    <scope>NUCLEOTIDE SEQUENCE</scope>
    <source>
        <strain evidence="1">TM448A00172</strain>
        <strain evidence="2">TM448B00344</strain>
    </source>
</reference>
<dbReference type="EMBL" id="MT143985">
    <property type="protein sequence ID" value="QJA45077.1"/>
    <property type="molecule type" value="Genomic_DNA"/>
</dbReference>
<protein>
    <submittedName>
        <fullName evidence="1">Uncharacterized protein</fullName>
    </submittedName>
</protein>
<accession>A0A6H1ZCG6</accession>
<dbReference type="AlphaFoldDB" id="A0A6H1ZCG6"/>
<sequence length="60" mass="7119">MKAEPKYKIGDKITLRDTSYGILNEYKIMAYADGYYMLRYPRAMPFVMSEKHIDIGMKYV</sequence>